<keyword evidence="7" id="KW-1185">Reference proteome</keyword>
<dbReference type="GO" id="GO:0004568">
    <property type="term" value="F:chitinase activity"/>
    <property type="evidence" value="ECO:0007669"/>
    <property type="project" value="TreeGrafter"/>
</dbReference>
<evidence type="ECO:0000256" key="5">
    <source>
        <dbReference type="SAM" id="SignalP"/>
    </source>
</evidence>
<feature type="chain" id="PRO_5014697489" description="Chitinase" evidence="5">
    <location>
        <begin position="20"/>
        <end position="815"/>
    </location>
</feature>
<evidence type="ECO:0000256" key="1">
    <source>
        <dbReference type="ARBA" id="ARBA00022669"/>
    </source>
</evidence>
<evidence type="ECO:0008006" key="8">
    <source>
        <dbReference type="Google" id="ProtNLM"/>
    </source>
</evidence>
<evidence type="ECO:0000256" key="3">
    <source>
        <dbReference type="ARBA" id="ARBA00023295"/>
    </source>
</evidence>
<feature type="signal peptide" evidence="5">
    <location>
        <begin position="1"/>
        <end position="19"/>
    </location>
</feature>
<feature type="compositionally biased region" description="Polar residues" evidence="4">
    <location>
        <begin position="436"/>
        <end position="519"/>
    </location>
</feature>
<evidence type="ECO:0000256" key="4">
    <source>
        <dbReference type="SAM" id="MobiDB-lite"/>
    </source>
</evidence>
<dbReference type="PANTHER" id="PTHR45708:SF49">
    <property type="entry name" value="ENDOCHITINASE"/>
    <property type="match status" value="1"/>
</dbReference>
<comment type="caution">
    <text evidence="6">The sequence shown here is derived from an EMBL/GenBank/DDBJ whole genome shotgun (WGS) entry which is preliminary data.</text>
</comment>
<dbReference type="GO" id="GO:0005576">
    <property type="term" value="C:extracellular region"/>
    <property type="evidence" value="ECO:0007669"/>
    <property type="project" value="TreeGrafter"/>
</dbReference>
<keyword evidence="5" id="KW-0732">Signal</keyword>
<feature type="compositionally biased region" description="Low complexity" evidence="4">
    <location>
        <begin position="677"/>
        <end position="697"/>
    </location>
</feature>
<dbReference type="PANTHER" id="PTHR45708">
    <property type="entry name" value="ENDOCHITINASE"/>
    <property type="match status" value="1"/>
</dbReference>
<dbReference type="OrthoDB" id="6020543at2759"/>
<dbReference type="VEuPathDB" id="FungiDB:jhhlp_003807"/>
<feature type="compositionally biased region" description="Low complexity" evidence="4">
    <location>
        <begin position="576"/>
        <end position="626"/>
    </location>
</feature>
<proteinExistence type="predicted"/>
<protein>
    <recommendedName>
        <fullName evidence="8">Chitinase</fullName>
    </recommendedName>
</protein>
<dbReference type="AlphaFoldDB" id="A0A2N3N9S7"/>
<reference evidence="6 7" key="1">
    <citation type="journal article" date="2017" name="G3 (Bethesda)">
        <title>First Draft Genome Sequence of the Pathogenic Fungus Lomentospora prolificans (Formerly Scedosporium prolificans).</title>
        <authorList>
            <person name="Luo R."/>
            <person name="Zimin A."/>
            <person name="Workman R."/>
            <person name="Fan Y."/>
            <person name="Pertea G."/>
            <person name="Grossman N."/>
            <person name="Wear M.P."/>
            <person name="Jia B."/>
            <person name="Miller H."/>
            <person name="Casadevall A."/>
            <person name="Timp W."/>
            <person name="Zhang S.X."/>
            <person name="Salzberg S.L."/>
        </authorList>
    </citation>
    <scope>NUCLEOTIDE SEQUENCE [LARGE SCALE GENOMIC DNA]</scope>
    <source>
        <strain evidence="6 7">JHH-5317</strain>
    </source>
</reference>
<feature type="compositionally biased region" description="Low complexity" evidence="4">
    <location>
        <begin position="325"/>
        <end position="435"/>
    </location>
</feature>
<feature type="compositionally biased region" description="Low complexity" evidence="4">
    <location>
        <begin position="733"/>
        <end position="743"/>
    </location>
</feature>
<evidence type="ECO:0000256" key="2">
    <source>
        <dbReference type="ARBA" id="ARBA00022801"/>
    </source>
</evidence>
<dbReference type="InterPro" id="IPR050542">
    <property type="entry name" value="Glycosyl_Hydrlase18_Chitinase"/>
</dbReference>
<evidence type="ECO:0000313" key="6">
    <source>
        <dbReference type="EMBL" id="PKS09193.1"/>
    </source>
</evidence>
<dbReference type="Gene3D" id="3.20.20.80">
    <property type="entry name" value="Glycosidases"/>
    <property type="match status" value="1"/>
</dbReference>
<gene>
    <name evidence="6" type="ORF">jhhlp_003807</name>
</gene>
<evidence type="ECO:0000313" key="7">
    <source>
        <dbReference type="Proteomes" id="UP000233524"/>
    </source>
</evidence>
<feature type="compositionally biased region" description="Polar residues" evidence="4">
    <location>
        <begin position="542"/>
        <end position="567"/>
    </location>
</feature>
<keyword evidence="1" id="KW-0147">Chitin-binding</keyword>
<keyword evidence="3" id="KW-0326">Glycosidase</keyword>
<feature type="compositionally biased region" description="Low complexity" evidence="4">
    <location>
        <begin position="767"/>
        <end position="788"/>
    </location>
</feature>
<feature type="compositionally biased region" description="Polar residues" evidence="4">
    <location>
        <begin position="701"/>
        <end position="725"/>
    </location>
</feature>
<feature type="region of interest" description="Disordered" evidence="4">
    <location>
        <begin position="663"/>
        <end position="793"/>
    </location>
</feature>
<dbReference type="SUPFAM" id="SSF51445">
    <property type="entry name" value="(Trans)glycosidases"/>
    <property type="match status" value="1"/>
</dbReference>
<organism evidence="6 7">
    <name type="scientific">Lomentospora prolificans</name>
    <dbReference type="NCBI Taxonomy" id="41688"/>
    <lineage>
        <taxon>Eukaryota</taxon>
        <taxon>Fungi</taxon>
        <taxon>Dikarya</taxon>
        <taxon>Ascomycota</taxon>
        <taxon>Pezizomycotina</taxon>
        <taxon>Sordariomycetes</taxon>
        <taxon>Hypocreomycetidae</taxon>
        <taxon>Microascales</taxon>
        <taxon>Microascaceae</taxon>
        <taxon>Lomentospora</taxon>
    </lineage>
</organism>
<keyword evidence="2" id="KW-0378">Hydrolase</keyword>
<feature type="region of interest" description="Disordered" evidence="4">
    <location>
        <begin position="325"/>
        <end position="626"/>
    </location>
</feature>
<sequence>MRSTDITAALAALAPVAAAAGPIVNVHWGQNENARRLANICASSARPEMITLSGACVDPYANPSIDCQEVLADAAECQAKGVKVLVKVAAGYEGLAGKLARAFPSVDGFDLTINRNLDNQEAVAKMAEQLRSLAEAANKSVFLAASPECPASHEHVTKSDALDSGSFDAIFLEFNGDASCPVVEGVDAWDIVNYQVWEDYVSGSDATKNTKLFLGLGGAPESGSAALKADAVNKMIEEILEGDHAAHFGGISMWENDSADAESSRYNYAVHQELKKRVAARSPAPALSQRAPAYIYRRDVPVTYVPVVPHNLLVRQAGLECGGATTTTSATSTTATSTSQSSSSTESSTVSTTESSTSASTTESSTVSSTESSTASSTESSTASSTESSTTASSTESSSATESTSATGSATDSSSATDSTSATDSSSATGSATDSNTAGPTGTDSNTAGPTGTDSNTAGPTGTDSNTAGPTGTDSNTAGPTGTDSNTAGPTGTDSNTAGPTGTDSNTAGPTGTDSNTAGPTGCDGSCPTGSESSTSEPTGTDSNTAGPTGTDSNTAGPTGTDSNTAGPTGCDGSCPTGSESSTSEPTGTDSNTAGPTGTGSDTAGPTGTDSTSGSTITTPPPGYTTSTVYQTKTYTITSCPPNKGPCHEGEVTTVTIPWYTTVCPEGEQPTGPPAHPTGHPQNPGNPGSPGNPEQPGTPGKPSQPSNPEQPGTPGKPSQPSNPEQPGTPGKPSQPSNPEQPGNPGNPGSPGTTLSFTRTNGGSGSQPTGTGCVGAGCPAGPTGTSGSSPIPPVTAGAASMGFSVLAIAAAALLAL</sequence>
<dbReference type="EMBL" id="NLAX01000010">
    <property type="protein sequence ID" value="PKS09193.1"/>
    <property type="molecule type" value="Genomic_DNA"/>
</dbReference>
<dbReference type="InParanoid" id="A0A2N3N9S7"/>
<dbReference type="InterPro" id="IPR017853">
    <property type="entry name" value="GH"/>
</dbReference>
<dbReference type="GO" id="GO:0008061">
    <property type="term" value="F:chitin binding"/>
    <property type="evidence" value="ECO:0007669"/>
    <property type="project" value="UniProtKB-KW"/>
</dbReference>
<dbReference type="Proteomes" id="UP000233524">
    <property type="component" value="Unassembled WGS sequence"/>
</dbReference>
<feature type="compositionally biased region" description="Low complexity" evidence="4">
    <location>
        <begin position="528"/>
        <end position="541"/>
    </location>
</feature>
<accession>A0A2N3N9S7</accession>
<name>A0A2N3N9S7_9PEZI</name>